<dbReference type="RefSeq" id="WP_265590843.1">
    <property type="nucleotide sequence ID" value="NZ_BQKC01000001.1"/>
</dbReference>
<keyword evidence="2" id="KW-1185">Reference proteome</keyword>
<sequence>MNQNVLAQAIAQVVRTDPKTYGAQLLSLSPSKELFEAVRAVLGEPFDEEDFYGALKEAVGLCAEKIVAASDDPWHAAVDCYLFDPAVECTAVGEASDGSPVFRYMDVGGHYLDQIAVRCPDAGDGKWGLPEAESFFTLPGGFQAAHV</sequence>
<dbReference type="AlphaFoldDB" id="A0AAV5B446"/>
<reference evidence="1" key="1">
    <citation type="journal article" date="2022" name="Int. J. Syst. Evol. Microbiol.">
        <title>Granulimonas faecalis gen. nov., sp. nov., and Leptogranulimonas caecicola gen. nov., sp. nov., novel lactate-producing Atopobiaceae bacteria isolated from mouse intestines, and an emended description of the family Atopobiaceae.</title>
        <authorList>
            <person name="Morinaga K."/>
            <person name="Kusada H."/>
            <person name="Sakamoto S."/>
            <person name="Murakami T."/>
            <person name="Toyoda A."/>
            <person name="Mori H."/>
            <person name="Meng X.Y."/>
            <person name="Takashino M."/>
            <person name="Murotomi K."/>
            <person name="Tamaki H."/>
        </authorList>
    </citation>
    <scope>NUCLEOTIDE SEQUENCE</scope>
    <source>
        <strain evidence="1">OPF53</strain>
    </source>
</reference>
<gene>
    <name evidence="1" type="ORF">ATOP_12250</name>
</gene>
<organism evidence="1 2">
    <name type="scientific">Granulimonas faecalis</name>
    <dbReference type="NCBI Taxonomy" id="2894155"/>
    <lineage>
        <taxon>Bacteria</taxon>
        <taxon>Bacillati</taxon>
        <taxon>Actinomycetota</taxon>
        <taxon>Coriobacteriia</taxon>
        <taxon>Coriobacteriales</taxon>
        <taxon>Kribbibacteriaceae</taxon>
        <taxon>Granulimonas</taxon>
    </lineage>
</organism>
<accession>A0AAV5B446</accession>
<evidence type="ECO:0000313" key="1">
    <source>
        <dbReference type="EMBL" id="GJM55570.1"/>
    </source>
</evidence>
<protein>
    <recommendedName>
        <fullName evidence="3">GAF domain-containing protein</fullName>
    </recommendedName>
</protein>
<comment type="caution">
    <text evidence="1">The sequence shown here is derived from an EMBL/GenBank/DDBJ whole genome shotgun (WGS) entry which is preliminary data.</text>
</comment>
<dbReference type="EMBL" id="BQKC01000001">
    <property type="protein sequence ID" value="GJM55570.1"/>
    <property type="molecule type" value="Genomic_DNA"/>
</dbReference>
<evidence type="ECO:0008006" key="3">
    <source>
        <dbReference type="Google" id="ProtNLM"/>
    </source>
</evidence>
<dbReference type="Proteomes" id="UP001055025">
    <property type="component" value="Unassembled WGS sequence"/>
</dbReference>
<name>A0AAV5B446_9ACTN</name>
<proteinExistence type="predicted"/>
<evidence type="ECO:0000313" key="2">
    <source>
        <dbReference type="Proteomes" id="UP001055025"/>
    </source>
</evidence>